<dbReference type="GO" id="GO:0009088">
    <property type="term" value="P:threonine biosynthetic process"/>
    <property type="evidence" value="ECO:0007669"/>
    <property type="project" value="TreeGrafter"/>
</dbReference>
<dbReference type="GO" id="GO:0004413">
    <property type="term" value="F:homoserine kinase activity"/>
    <property type="evidence" value="ECO:0007669"/>
    <property type="project" value="TreeGrafter"/>
</dbReference>
<reference evidence="3 4" key="1">
    <citation type="submission" date="2013-02" db="EMBL/GenBank/DDBJ databases">
        <title>The Genome Sequence of Acinetobacter sp. NIPH 899.</title>
        <authorList>
            <consortium name="The Broad Institute Genome Sequencing Platform"/>
            <consortium name="The Broad Institute Genome Sequencing Center for Infectious Disease"/>
            <person name="Cerqueira G."/>
            <person name="Feldgarden M."/>
            <person name="Courvalin P."/>
            <person name="Perichon B."/>
            <person name="Grillot-Courvalin C."/>
            <person name="Clermont D."/>
            <person name="Rocha E."/>
            <person name="Yoon E.-J."/>
            <person name="Nemec A."/>
            <person name="Walker B."/>
            <person name="Young S.K."/>
            <person name="Zeng Q."/>
            <person name="Gargeya S."/>
            <person name="Fitzgerald M."/>
            <person name="Haas B."/>
            <person name="Abouelleil A."/>
            <person name="Alvarado L."/>
            <person name="Arachchi H.M."/>
            <person name="Berlin A.M."/>
            <person name="Chapman S.B."/>
            <person name="Dewar J."/>
            <person name="Goldberg J."/>
            <person name="Griggs A."/>
            <person name="Gujja S."/>
            <person name="Hansen M."/>
            <person name="Howarth C."/>
            <person name="Imamovic A."/>
            <person name="Larimer J."/>
            <person name="McCowan C."/>
            <person name="Murphy C."/>
            <person name="Neiman D."/>
            <person name="Pearson M."/>
            <person name="Priest M."/>
            <person name="Roberts A."/>
            <person name="Saif S."/>
            <person name="Shea T."/>
            <person name="Sisk P."/>
            <person name="Sykes S."/>
            <person name="Wortman J."/>
            <person name="Nusbaum C."/>
            <person name="Birren B."/>
        </authorList>
    </citation>
    <scope>NUCLEOTIDE SEQUENCE [LARGE SCALE GENOMIC DNA]</scope>
    <source>
        <strain evidence="3 4">NIPH 899</strain>
    </source>
</reference>
<keyword evidence="4" id="KW-1185">Reference proteome</keyword>
<dbReference type="Proteomes" id="UP000013070">
    <property type="component" value="Unassembled WGS sequence"/>
</dbReference>
<dbReference type="EMBL" id="APPE01000020">
    <property type="protein sequence ID" value="ENV00835.1"/>
    <property type="molecule type" value="Genomic_DNA"/>
</dbReference>
<protein>
    <recommendedName>
        <fullName evidence="2">Aminoglycoside phosphotransferase domain-containing protein</fullName>
    </recommendedName>
</protein>
<evidence type="ECO:0000259" key="2">
    <source>
        <dbReference type="Pfam" id="PF01636"/>
    </source>
</evidence>
<dbReference type="PANTHER" id="PTHR21064:SF6">
    <property type="entry name" value="AMINOGLYCOSIDE PHOSPHOTRANSFERASE DOMAIN-CONTAINING PROTEIN"/>
    <property type="match status" value="1"/>
</dbReference>
<evidence type="ECO:0000313" key="4">
    <source>
        <dbReference type="Proteomes" id="UP000013070"/>
    </source>
</evidence>
<evidence type="ECO:0000313" key="3">
    <source>
        <dbReference type="EMBL" id="ENV00835.1"/>
    </source>
</evidence>
<name>N8X100_9GAMM</name>
<dbReference type="Gene3D" id="3.90.1200.10">
    <property type="match status" value="1"/>
</dbReference>
<dbReference type="Pfam" id="PF01636">
    <property type="entry name" value="APH"/>
    <property type="match status" value="1"/>
</dbReference>
<dbReference type="InterPro" id="IPR050249">
    <property type="entry name" value="Pseudomonas-type_ThrB"/>
</dbReference>
<accession>N8X100</accession>
<sequence length="412" mass="47081">MMTIITNDLGHGMGNAWENKDWAHISDPELQSLQQHYSCLQGHFEILWYSPRPFSSAALVKVEQDFVIRDEAVAHQYLIKRSHCSFRRARDILQEHAVLQHLASKEIPVAALISSNQGLTALELGDWTYEVYAKAAGLDLYADQQSWKPFFYAEHAAKAGQLLAKLHMAMQDFPEQQGRSASYLVSNQQLLDSENIVTAIQRRIVNSPELSRYFADKNLDPYFLDQILQVHQRIQPVLQQASRIWTHNDLHASNLFWSSPDAKAEITAVIDFGLSDRNSALYDLAVTIERNFIDWLELKQNPHIPIDEAGLTAFLHAYFSQIHPQEDFSILPELLKIVHLDFAFSELEYFVGITHNLNHADAAYYDWIIGHVDWFFGEQGQQFTQTLTRLIQDELQASQCSLNPASSPTSQT</sequence>
<dbReference type="AlphaFoldDB" id="N8X100"/>
<dbReference type="PATRIC" id="fig|1217710.3.peg.128"/>
<feature type="domain" description="Aminoglycoside phosphotransferase" evidence="2">
    <location>
        <begin position="70"/>
        <end position="295"/>
    </location>
</feature>
<dbReference type="HOGENOM" id="CLU_060540_0_0_6"/>
<dbReference type="PANTHER" id="PTHR21064">
    <property type="entry name" value="AMINOGLYCOSIDE PHOSPHOTRANSFERASE DOMAIN-CONTAINING PROTEIN-RELATED"/>
    <property type="match status" value="1"/>
</dbReference>
<dbReference type="SUPFAM" id="SSF56112">
    <property type="entry name" value="Protein kinase-like (PK-like)"/>
    <property type="match status" value="1"/>
</dbReference>
<gene>
    <name evidence="3" type="ORF">F969_00148</name>
</gene>
<evidence type="ECO:0000256" key="1">
    <source>
        <dbReference type="ARBA" id="ARBA00038240"/>
    </source>
</evidence>
<comment type="caution">
    <text evidence="3">The sequence shown here is derived from an EMBL/GenBank/DDBJ whole genome shotgun (WGS) entry which is preliminary data.</text>
</comment>
<comment type="similarity">
    <text evidence="1">Belongs to the pseudomonas-type ThrB family.</text>
</comment>
<proteinExistence type="inferred from homology"/>
<dbReference type="InterPro" id="IPR002575">
    <property type="entry name" value="Aminoglycoside_PTrfase"/>
</dbReference>
<dbReference type="InterPro" id="IPR011009">
    <property type="entry name" value="Kinase-like_dom_sf"/>
</dbReference>
<organism evidence="3 4">
    <name type="scientific">Acinetobacter variabilis</name>
    <dbReference type="NCBI Taxonomy" id="70346"/>
    <lineage>
        <taxon>Bacteria</taxon>
        <taxon>Pseudomonadati</taxon>
        <taxon>Pseudomonadota</taxon>
        <taxon>Gammaproteobacteria</taxon>
        <taxon>Moraxellales</taxon>
        <taxon>Moraxellaceae</taxon>
        <taxon>Acinetobacter</taxon>
    </lineage>
</organism>
<dbReference type="eggNOG" id="COG2334">
    <property type="taxonomic scope" value="Bacteria"/>
</dbReference>